<sequence>MSLYLLFYKDTKTIKEAESEKVFDDLYYLRASIPTKENIKDYIKTGKNKKIKDLLKNGEPEDIIKEIKEAISKIDHSMPLYDEYSKNIYLIKKSQVYNRVMYQYYRFPDESLIRVFKEREKKLKPKLIKIKETINKEQNLGEFKKTQDIHYETLHKNIRLQREYRKLTLMLEFLNSFNIEILQTTYIKIFYFYANEVGKNITVCIRPSFMPHYKHIKPYYGRSELINMALNMSKIRPSDKYYDKEEVMKLCDIVKKNDITSETLVKHQEYIINTNRIGVVQYYSLQGSYFMNKYMRNLVSYAYKNELLESIIRSTWELILDAPAFDKEYILYRFIHDDEYLKHLKVNDVFIDPSFISTTRDPFYRSEIYKFGFILLKIKVPKNKKGVGICIEPYSHFPAEEEIILPPLSMLRLDKKDDNVPYYHTDDMYATQIKTRYEFTYVDHQDIKFADRPLLSHNQINNLNFLKLKKSDAMTIYEKIKQFIDTYVNEIYQFKTTIGNKEYDLIVEWYDSTSAYRDFYATTTKNGFSIYTIKNNYILFFIEISEENGESVIYVNYYFRYAASSPKKEINDADFIEFIAKLAHYFDINQVILYTEYASCDLERELVEQTYRGGNYCVDFYKYFKFNEKRFQNEKIKIDLTEMRTAFNYYDLDRIKTVDPLDQTYKIIRHSDEDEIYQIYQKTYKPYIKEEKYNLADFYVWMIDHQCVHANQLVHKFERLYKNNNPFDSDFYFFDPERYLYNKGLITEIPLVKTSKKESESAISDRNPKNEYRLEFYRRSRVPTI</sequence>
<name>A0A1V0SI50_9VIRU</name>
<dbReference type="PROSITE" id="PS51996">
    <property type="entry name" value="TR_MART"/>
    <property type="match status" value="1"/>
</dbReference>
<gene>
    <name evidence="1" type="ORF">Klosneuvirus_1_252</name>
</gene>
<reference evidence="1" key="1">
    <citation type="journal article" date="2017" name="Science">
        <title>Giant viruses with an expanded complement of translation system components.</title>
        <authorList>
            <person name="Schulz F."/>
            <person name="Yutin N."/>
            <person name="Ivanova N.N."/>
            <person name="Ortega D.R."/>
            <person name="Lee T.K."/>
            <person name="Vierheilig J."/>
            <person name="Daims H."/>
            <person name="Horn M."/>
            <person name="Wagner M."/>
            <person name="Jensen G.J."/>
            <person name="Kyrpides N.C."/>
            <person name="Koonin E.V."/>
            <person name="Woyke T."/>
        </authorList>
    </citation>
    <scope>NUCLEOTIDE SEQUENCE</scope>
    <source>
        <strain evidence="1">KNV1</strain>
    </source>
</reference>
<proteinExistence type="predicted"/>
<protein>
    <submittedName>
        <fullName evidence="1">ADP-ribosyltransferase exoenzyme domain protein</fullName>
    </submittedName>
</protein>
<accession>A0A1V0SI50</accession>
<dbReference type="EMBL" id="KY684108">
    <property type="protein sequence ID" value="ARF11395.1"/>
    <property type="molecule type" value="Genomic_DNA"/>
</dbReference>
<keyword evidence="1" id="KW-0808">Transferase</keyword>
<evidence type="ECO:0000313" key="1">
    <source>
        <dbReference type="EMBL" id="ARF11395.1"/>
    </source>
</evidence>
<dbReference type="Gene3D" id="3.90.176.10">
    <property type="entry name" value="Toxin ADP-ribosyltransferase, Chain A, domain 1"/>
    <property type="match status" value="1"/>
</dbReference>
<dbReference type="SUPFAM" id="SSF56399">
    <property type="entry name" value="ADP-ribosylation"/>
    <property type="match status" value="1"/>
</dbReference>
<dbReference type="GO" id="GO:0016740">
    <property type="term" value="F:transferase activity"/>
    <property type="evidence" value="ECO:0007669"/>
    <property type="project" value="UniProtKB-KW"/>
</dbReference>
<organism evidence="1">
    <name type="scientific">Klosneuvirus KNV1</name>
    <dbReference type="NCBI Taxonomy" id="1977640"/>
    <lineage>
        <taxon>Viruses</taxon>
        <taxon>Varidnaviria</taxon>
        <taxon>Bamfordvirae</taxon>
        <taxon>Nucleocytoviricota</taxon>
        <taxon>Megaviricetes</taxon>
        <taxon>Imitervirales</taxon>
        <taxon>Mimiviridae</taxon>
        <taxon>Klosneuvirinae</taxon>
        <taxon>Klosneuvirus</taxon>
    </lineage>
</organism>